<dbReference type="EMBL" id="BK016180">
    <property type="protein sequence ID" value="DAG00428.1"/>
    <property type="molecule type" value="Genomic_DNA"/>
</dbReference>
<accession>A0A8S5V161</accession>
<organism evidence="1">
    <name type="scientific">Siphoviridae sp. ct3r22</name>
    <dbReference type="NCBI Taxonomy" id="2825325"/>
    <lineage>
        <taxon>Viruses</taxon>
        <taxon>Duplodnaviria</taxon>
        <taxon>Heunggongvirae</taxon>
        <taxon>Uroviricota</taxon>
        <taxon>Caudoviricetes</taxon>
    </lineage>
</organism>
<evidence type="ECO:0000313" key="1">
    <source>
        <dbReference type="EMBL" id="DAG00428.1"/>
    </source>
</evidence>
<reference evidence="1" key="1">
    <citation type="journal article" date="2021" name="Proc. Natl. Acad. Sci. U.S.A.">
        <title>A Catalog of Tens of Thousands of Viruses from Human Metagenomes Reveals Hidden Associations with Chronic Diseases.</title>
        <authorList>
            <person name="Tisza M.J."/>
            <person name="Buck C.B."/>
        </authorList>
    </citation>
    <scope>NUCLEOTIDE SEQUENCE</scope>
    <source>
        <strain evidence="1">Ct3r22</strain>
    </source>
</reference>
<protein>
    <submittedName>
        <fullName evidence="1">Uncharacterized protein</fullName>
    </submittedName>
</protein>
<proteinExistence type="predicted"/>
<sequence length="50" mass="5973">MLKIKIKATGQIIEVKDFSRIIIDEENEEIRELSLNEVELIEEDKEDEKR</sequence>
<name>A0A8S5V161_9CAUD</name>